<accession>A0AAN7Z4Q4</accession>
<evidence type="ECO:0000313" key="1">
    <source>
        <dbReference type="EMBL" id="KAK5636965.1"/>
    </source>
</evidence>
<keyword evidence="2" id="KW-1185">Reference proteome</keyword>
<organism evidence="1 2">
    <name type="scientific">Xylaria bambusicola</name>
    <dbReference type="NCBI Taxonomy" id="326684"/>
    <lineage>
        <taxon>Eukaryota</taxon>
        <taxon>Fungi</taxon>
        <taxon>Dikarya</taxon>
        <taxon>Ascomycota</taxon>
        <taxon>Pezizomycotina</taxon>
        <taxon>Sordariomycetes</taxon>
        <taxon>Xylariomycetidae</taxon>
        <taxon>Xylariales</taxon>
        <taxon>Xylariaceae</taxon>
        <taxon>Xylaria</taxon>
    </lineage>
</organism>
<comment type="caution">
    <text evidence="1">The sequence shown here is derived from an EMBL/GenBank/DDBJ whole genome shotgun (WGS) entry which is preliminary data.</text>
</comment>
<protein>
    <submittedName>
        <fullName evidence="1">Uncharacterized protein</fullName>
    </submittedName>
</protein>
<proteinExistence type="predicted"/>
<reference evidence="1 2" key="1">
    <citation type="submission" date="2023-10" db="EMBL/GenBank/DDBJ databases">
        <title>Draft genome sequence of Xylaria bambusicola isolate GMP-LS, the root and basal stem rot pathogen of sugarcane in Indonesia.</title>
        <authorList>
            <person name="Selvaraj P."/>
            <person name="Muralishankar V."/>
            <person name="Muruganantham S."/>
            <person name="Sp S."/>
            <person name="Haryani S."/>
            <person name="Lau K.J.X."/>
            <person name="Naqvi N.I."/>
        </authorList>
    </citation>
    <scope>NUCLEOTIDE SEQUENCE [LARGE SCALE GENOMIC DNA]</scope>
    <source>
        <strain evidence="1">GMP-LS</strain>
    </source>
</reference>
<dbReference type="EMBL" id="JAWHQM010000086">
    <property type="protein sequence ID" value="KAK5636965.1"/>
    <property type="molecule type" value="Genomic_DNA"/>
</dbReference>
<name>A0AAN7Z4Q4_9PEZI</name>
<gene>
    <name evidence="1" type="ORF">RRF57_012677</name>
</gene>
<dbReference type="Proteomes" id="UP001305414">
    <property type="component" value="Unassembled WGS sequence"/>
</dbReference>
<dbReference type="AlphaFoldDB" id="A0AAN7Z4Q4"/>
<evidence type="ECO:0000313" key="2">
    <source>
        <dbReference type="Proteomes" id="UP001305414"/>
    </source>
</evidence>
<sequence>MQTLHYALPGFEPSFTVLAKRTRVVLLQSYPPGQSGNSLPSLAESIQGSGIGHRSVIRGADVEPERKCPSSPQPPSRLLTRSQGAYLFLSASPVGYSTGRI</sequence>